<dbReference type="InterPro" id="IPR002048">
    <property type="entry name" value="EF_hand_dom"/>
</dbReference>
<organism evidence="2 3">
    <name type="scientific">Micavibrio aeruginosavorus</name>
    <dbReference type="NCBI Taxonomy" id="349221"/>
    <lineage>
        <taxon>Bacteria</taxon>
        <taxon>Pseudomonadati</taxon>
        <taxon>Bdellovibrionota</taxon>
        <taxon>Bdellovibrionia</taxon>
        <taxon>Bdellovibrionales</taxon>
        <taxon>Pseudobdellovibrionaceae</taxon>
        <taxon>Micavibrio</taxon>
    </lineage>
</organism>
<dbReference type="AlphaFoldDB" id="A0A2W4ZM00"/>
<dbReference type="GO" id="GO:0005509">
    <property type="term" value="F:calcium ion binding"/>
    <property type="evidence" value="ECO:0007669"/>
    <property type="project" value="InterPro"/>
</dbReference>
<reference evidence="2 3" key="1">
    <citation type="submission" date="2017-08" db="EMBL/GenBank/DDBJ databases">
        <title>Infants hospitalized years apart are colonized by the same room-sourced microbial strains.</title>
        <authorList>
            <person name="Brooks B."/>
            <person name="Olm M.R."/>
            <person name="Firek B.A."/>
            <person name="Baker R."/>
            <person name="Thomas B.C."/>
            <person name="Morowitz M.J."/>
            <person name="Banfield J.F."/>
        </authorList>
    </citation>
    <scope>NUCLEOTIDE SEQUENCE [LARGE SCALE GENOMIC DNA]</scope>
    <source>
        <strain evidence="2">S2_018_000_R2_104</strain>
    </source>
</reference>
<dbReference type="Proteomes" id="UP000249557">
    <property type="component" value="Unassembled WGS sequence"/>
</dbReference>
<name>A0A2W4ZM00_9BACT</name>
<dbReference type="EMBL" id="QFNK01000214">
    <property type="protein sequence ID" value="PZO83330.1"/>
    <property type="molecule type" value="Genomic_DNA"/>
</dbReference>
<proteinExistence type="predicted"/>
<comment type="caution">
    <text evidence="2">The sequence shown here is derived from an EMBL/GenBank/DDBJ whole genome shotgun (WGS) entry which is preliminary data.</text>
</comment>
<gene>
    <name evidence="2" type="ORF">DI626_09135</name>
</gene>
<feature type="domain" description="EF-hand" evidence="1">
    <location>
        <begin position="3"/>
        <end position="38"/>
    </location>
</feature>
<evidence type="ECO:0000259" key="1">
    <source>
        <dbReference type="PROSITE" id="PS50222"/>
    </source>
</evidence>
<dbReference type="PROSITE" id="PS50222">
    <property type="entry name" value="EF_HAND_2"/>
    <property type="match status" value="1"/>
</dbReference>
<evidence type="ECO:0000313" key="3">
    <source>
        <dbReference type="Proteomes" id="UP000249557"/>
    </source>
</evidence>
<accession>A0A2W4ZM00</accession>
<evidence type="ECO:0000313" key="2">
    <source>
        <dbReference type="EMBL" id="PZO83330.1"/>
    </source>
</evidence>
<sequence>MDQTVQKLKSFFENLDSKNNWQIDADEAVRITLQNAIHLTPDTVGEYSSNILQILEGVAYERMSENSRFSWSSKMENEFFDILRTSDEILNVYGYINLADKTEMTLPDGSIVAINRHNK</sequence>
<protein>
    <recommendedName>
        <fullName evidence="1">EF-hand domain-containing protein</fullName>
    </recommendedName>
</protein>